<evidence type="ECO:0000313" key="7">
    <source>
        <dbReference type="Proteomes" id="UP000228531"/>
    </source>
</evidence>
<dbReference type="OrthoDB" id="9794842at2"/>
<keyword evidence="7" id="KW-1185">Reference proteome</keyword>
<dbReference type="CDD" id="cd06583">
    <property type="entry name" value="PGRP"/>
    <property type="match status" value="1"/>
</dbReference>
<dbReference type="Pfam" id="PF01510">
    <property type="entry name" value="Amidase_2"/>
    <property type="match status" value="1"/>
</dbReference>
<dbReference type="EMBL" id="PGTY01000003">
    <property type="protein sequence ID" value="PJI85005.1"/>
    <property type="molecule type" value="Genomic_DNA"/>
</dbReference>
<dbReference type="PANTHER" id="PTHR30417">
    <property type="entry name" value="N-ACETYLMURAMOYL-L-ALANINE AMIDASE AMID"/>
    <property type="match status" value="1"/>
</dbReference>
<evidence type="ECO:0000256" key="2">
    <source>
        <dbReference type="ARBA" id="ARBA00011901"/>
    </source>
</evidence>
<evidence type="ECO:0000259" key="5">
    <source>
        <dbReference type="SMART" id="SM00644"/>
    </source>
</evidence>
<organism evidence="6 7">
    <name type="scientific">Yoonia maricola</name>
    <dbReference type="NCBI Taxonomy" id="420999"/>
    <lineage>
        <taxon>Bacteria</taxon>
        <taxon>Pseudomonadati</taxon>
        <taxon>Pseudomonadota</taxon>
        <taxon>Alphaproteobacteria</taxon>
        <taxon>Rhodobacterales</taxon>
        <taxon>Paracoccaceae</taxon>
        <taxon>Yoonia</taxon>
    </lineage>
</organism>
<evidence type="ECO:0000313" key="6">
    <source>
        <dbReference type="EMBL" id="PJI85005.1"/>
    </source>
</evidence>
<dbReference type="InterPro" id="IPR002502">
    <property type="entry name" value="Amidase_domain"/>
</dbReference>
<evidence type="ECO:0000256" key="1">
    <source>
        <dbReference type="ARBA" id="ARBA00001561"/>
    </source>
</evidence>
<accession>A0A2M8W254</accession>
<evidence type="ECO:0000256" key="3">
    <source>
        <dbReference type="ARBA" id="ARBA00022801"/>
    </source>
</evidence>
<dbReference type="Gene3D" id="3.40.80.10">
    <property type="entry name" value="Peptidoglycan recognition protein-like"/>
    <property type="match status" value="1"/>
</dbReference>
<keyword evidence="4" id="KW-0961">Cell wall biogenesis/degradation</keyword>
<comment type="caution">
    <text evidence="6">The sequence shown here is derived from an EMBL/GenBank/DDBJ whole genome shotgun (WGS) entry which is preliminary data.</text>
</comment>
<dbReference type="SUPFAM" id="SSF55846">
    <property type="entry name" value="N-acetylmuramoyl-L-alanine amidase-like"/>
    <property type="match status" value="1"/>
</dbReference>
<dbReference type="GO" id="GO:0008745">
    <property type="term" value="F:N-acetylmuramoyl-L-alanine amidase activity"/>
    <property type="evidence" value="ECO:0007669"/>
    <property type="project" value="UniProtKB-EC"/>
</dbReference>
<dbReference type="GO" id="GO:0009253">
    <property type="term" value="P:peptidoglycan catabolic process"/>
    <property type="evidence" value="ECO:0007669"/>
    <property type="project" value="InterPro"/>
</dbReference>
<protein>
    <recommendedName>
        <fullName evidence="2">N-acetylmuramoyl-L-alanine amidase</fullName>
        <ecNumber evidence="2">3.5.1.28</ecNumber>
    </recommendedName>
</protein>
<dbReference type="PANTHER" id="PTHR30417:SF1">
    <property type="entry name" value="N-ACETYLMURAMOYL-L-ALANINE AMIDASE AMID"/>
    <property type="match status" value="1"/>
</dbReference>
<reference evidence="6 7" key="1">
    <citation type="submission" date="2017-11" db="EMBL/GenBank/DDBJ databases">
        <title>Genomic Encyclopedia of Archaeal and Bacterial Type Strains, Phase II (KMG-II): From Individual Species to Whole Genera.</title>
        <authorList>
            <person name="Goeker M."/>
        </authorList>
    </citation>
    <scope>NUCLEOTIDE SEQUENCE [LARGE SCALE GENOMIC DNA]</scope>
    <source>
        <strain evidence="6 7">DSM 29128</strain>
    </source>
</reference>
<sequence>METGLPADGILHPIALPQDSEVALPPGYRLIAGWGDGQPGPRRSPNFGPRRAGAQPDIVVIHYTAMQSANAACDVLCDPKGEVSAHYLIDETGHVISLVPEAMRAWHAGAGAWGATQDVNSRSIGIELANTGFTPFAAAQMDALSDVLHAIKQRWDIRPERIIGHSDMAPGRKIDPGARFDWRRLALEGLSVWPSSSACAHSSEVALQGADEARFAAAMKTFGYTAVEDADLLLKTFRLRFRPHANGPLDMIDLAMIADLAQRFPVDVNASNA</sequence>
<dbReference type="SMART" id="SM00644">
    <property type="entry name" value="Ami_2"/>
    <property type="match status" value="1"/>
</dbReference>
<dbReference type="GO" id="GO:0071555">
    <property type="term" value="P:cell wall organization"/>
    <property type="evidence" value="ECO:0007669"/>
    <property type="project" value="UniProtKB-KW"/>
</dbReference>
<feature type="domain" description="N-acetylmuramoyl-L-alanine amidase" evidence="5">
    <location>
        <begin position="44"/>
        <end position="177"/>
    </location>
</feature>
<keyword evidence="3" id="KW-0378">Hydrolase</keyword>
<dbReference type="AlphaFoldDB" id="A0A2M8W254"/>
<proteinExistence type="predicted"/>
<comment type="catalytic activity">
    <reaction evidence="1">
        <text>Hydrolyzes the link between N-acetylmuramoyl residues and L-amino acid residues in certain cell-wall glycopeptides.</text>
        <dbReference type="EC" id="3.5.1.28"/>
    </reaction>
</comment>
<dbReference type="EC" id="3.5.1.28" evidence="2"/>
<dbReference type="GO" id="GO:0009254">
    <property type="term" value="P:peptidoglycan turnover"/>
    <property type="evidence" value="ECO:0007669"/>
    <property type="project" value="TreeGrafter"/>
</dbReference>
<gene>
    <name evidence="6" type="ORF">BC777_3001</name>
</gene>
<name>A0A2M8W254_9RHOB</name>
<evidence type="ECO:0000256" key="4">
    <source>
        <dbReference type="ARBA" id="ARBA00023316"/>
    </source>
</evidence>
<dbReference type="InterPro" id="IPR051206">
    <property type="entry name" value="NAMLAA_amidase_2"/>
</dbReference>
<dbReference type="Proteomes" id="UP000228531">
    <property type="component" value="Unassembled WGS sequence"/>
</dbReference>
<dbReference type="InterPro" id="IPR036505">
    <property type="entry name" value="Amidase/PGRP_sf"/>
</dbReference>